<dbReference type="GO" id="GO:0005886">
    <property type="term" value="C:plasma membrane"/>
    <property type="evidence" value="ECO:0007669"/>
    <property type="project" value="TreeGrafter"/>
</dbReference>
<dbReference type="OrthoDB" id="9780088at2"/>
<dbReference type="Gene3D" id="1.10.4160.10">
    <property type="entry name" value="Hydantoin permease"/>
    <property type="match status" value="1"/>
</dbReference>
<dbReference type="PANTHER" id="PTHR30618:SF0">
    <property type="entry name" value="PURINE-URACIL PERMEASE NCS1"/>
    <property type="match status" value="1"/>
</dbReference>
<sequence>MDKKDNHLMSPDLMPIPHHEKKIGTLGFTFMWVGMAVVLAAFAIGGAGVQSISLIWVVLGTLLGTLLIGFAITLTADIGIEHGISFPVYMRAPFGTLGTHFPSIVRGVAASMWFGINTFFGSTAINGILNILTGFDNWFICYVLFALFQLFNTALGIKAVEKFADLAAPIIIIIGVWMYFNLAGTASGQGKDIWAWVESPVTGGAAFTAFVVVVVSNMGYWATLAADISSISRFIKAPKHERNWFKRNKGAMVGSLVGLPLTQTFIVVLGAVSYIAVSNFDPVVALQESASGLVLGILLLMIVLAQWSTNVSANIVPAATIFSNVGGPKLPFWAGVFIAGLVGTVIQPWSIFNLLIPVLLIAAAILSVIVGIIFADYYLLRKRRMNVYDLYKSGGQFRYDGGINWAGIISWVIGSVFAYTFSTYSFFVGFGIGALSYYLLAKYWYFKKHPQAEIETPDDDQYLGITVGRDWHIGEGFTEEKLGKKTGTETAATKADA</sequence>
<feature type="transmembrane region" description="Helical" evidence="6">
    <location>
        <begin position="289"/>
        <end position="309"/>
    </location>
</feature>
<proteinExistence type="inferred from homology"/>
<feature type="transmembrane region" description="Helical" evidence="6">
    <location>
        <begin position="163"/>
        <end position="184"/>
    </location>
</feature>
<dbReference type="KEGG" id="hli:HLI_04705"/>
<gene>
    <name evidence="7" type="ORF">HLI_04705</name>
</gene>
<organism evidence="7 8">
    <name type="scientific">Halobacillus litoralis</name>
    <dbReference type="NCBI Taxonomy" id="45668"/>
    <lineage>
        <taxon>Bacteria</taxon>
        <taxon>Bacillati</taxon>
        <taxon>Bacillota</taxon>
        <taxon>Bacilli</taxon>
        <taxon>Bacillales</taxon>
        <taxon>Bacillaceae</taxon>
        <taxon>Halobacillus</taxon>
    </lineage>
</organism>
<evidence type="ECO:0000256" key="4">
    <source>
        <dbReference type="ARBA" id="ARBA00022989"/>
    </source>
</evidence>
<evidence type="ECO:0000313" key="8">
    <source>
        <dbReference type="Proteomes" id="UP000287756"/>
    </source>
</evidence>
<feature type="transmembrane region" description="Helical" evidence="6">
    <location>
        <begin position="204"/>
        <end position="229"/>
    </location>
</feature>
<dbReference type="InterPro" id="IPR001248">
    <property type="entry name" value="Pur-cyt_permease"/>
</dbReference>
<feature type="transmembrane region" description="Helical" evidence="6">
    <location>
        <begin position="97"/>
        <end position="116"/>
    </location>
</feature>
<dbReference type="GO" id="GO:0015205">
    <property type="term" value="F:nucleobase transmembrane transporter activity"/>
    <property type="evidence" value="ECO:0007669"/>
    <property type="project" value="TreeGrafter"/>
</dbReference>
<comment type="similarity">
    <text evidence="2">Belongs to the purine-cytosine permease (2.A.39) family.</text>
</comment>
<dbReference type="RefSeq" id="WP_128523442.1">
    <property type="nucleotide sequence ID" value="NZ_CANLVY010000003.1"/>
</dbReference>
<evidence type="ECO:0000256" key="6">
    <source>
        <dbReference type="SAM" id="Phobius"/>
    </source>
</evidence>
<evidence type="ECO:0000256" key="1">
    <source>
        <dbReference type="ARBA" id="ARBA00004141"/>
    </source>
</evidence>
<evidence type="ECO:0000256" key="3">
    <source>
        <dbReference type="ARBA" id="ARBA00022692"/>
    </source>
</evidence>
<dbReference type="AlphaFoldDB" id="A0A410MA08"/>
<name>A0A410MA08_9BACI</name>
<feature type="transmembrane region" description="Helical" evidence="6">
    <location>
        <begin position="426"/>
        <end position="445"/>
    </location>
</feature>
<dbReference type="PANTHER" id="PTHR30618">
    <property type="entry name" value="NCS1 FAMILY PURINE/PYRIMIDINE TRANSPORTER"/>
    <property type="match status" value="1"/>
</dbReference>
<feature type="transmembrane region" description="Helical" evidence="6">
    <location>
        <begin position="401"/>
        <end position="420"/>
    </location>
</feature>
<feature type="transmembrane region" description="Helical" evidence="6">
    <location>
        <begin position="23"/>
        <end position="48"/>
    </location>
</feature>
<feature type="transmembrane region" description="Helical" evidence="6">
    <location>
        <begin position="330"/>
        <end position="349"/>
    </location>
</feature>
<dbReference type="InterPro" id="IPR045225">
    <property type="entry name" value="Uracil/uridine/allantoin_perm"/>
</dbReference>
<keyword evidence="3 6" id="KW-0812">Transmembrane</keyword>
<dbReference type="CDD" id="cd10323">
    <property type="entry name" value="SLC-NCS1sbd"/>
    <property type="match status" value="1"/>
</dbReference>
<dbReference type="Pfam" id="PF02133">
    <property type="entry name" value="Transp_cyt_pur"/>
    <property type="match status" value="1"/>
</dbReference>
<accession>A0A410MA08</accession>
<evidence type="ECO:0000313" key="7">
    <source>
        <dbReference type="EMBL" id="QAS51574.1"/>
    </source>
</evidence>
<feature type="transmembrane region" description="Helical" evidence="6">
    <location>
        <begin position="54"/>
        <end position="76"/>
    </location>
</feature>
<protein>
    <submittedName>
        <fullName evidence="7">Nitrate reductase</fullName>
    </submittedName>
</protein>
<feature type="transmembrane region" description="Helical" evidence="6">
    <location>
        <begin position="250"/>
        <end position="277"/>
    </location>
</feature>
<dbReference type="EMBL" id="CP026118">
    <property type="protein sequence ID" value="QAS51574.1"/>
    <property type="molecule type" value="Genomic_DNA"/>
</dbReference>
<dbReference type="Proteomes" id="UP000287756">
    <property type="component" value="Chromosome"/>
</dbReference>
<keyword evidence="5 6" id="KW-0472">Membrane</keyword>
<keyword evidence="4 6" id="KW-1133">Transmembrane helix</keyword>
<feature type="transmembrane region" description="Helical" evidence="6">
    <location>
        <begin position="355"/>
        <end position="380"/>
    </location>
</feature>
<comment type="subcellular location">
    <subcellularLocation>
        <location evidence="1">Membrane</location>
        <topology evidence="1">Multi-pass membrane protein</topology>
    </subcellularLocation>
</comment>
<feature type="transmembrane region" description="Helical" evidence="6">
    <location>
        <begin position="128"/>
        <end position="151"/>
    </location>
</feature>
<reference evidence="7 8" key="1">
    <citation type="submission" date="2018-01" db="EMBL/GenBank/DDBJ databases">
        <title>The whole genome sequencing and assembly of Halobacillus litoralis ERB031 strain.</title>
        <authorList>
            <person name="Lee S.-J."/>
            <person name="Park M.-K."/>
            <person name="Kim J.-Y."/>
            <person name="Lee Y.-J."/>
            <person name="Yi H."/>
            <person name="Bahn Y.-S."/>
            <person name="Kim J.F."/>
            <person name="Lee D.-W."/>
        </authorList>
    </citation>
    <scope>NUCLEOTIDE SEQUENCE [LARGE SCALE GENOMIC DNA]</scope>
    <source>
        <strain evidence="7 8">ERB 031</strain>
    </source>
</reference>
<evidence type="ECO:0000256" key="5">
    <source>
        <dbReference type="ARBA" id="ARBA00023136"/>
    </source>
</evidence>
<evidence type="ECO:0000256" key="2">
    <source>
        <dbReference type="ARBA" id="ARBA00008974"/>
    </source>
</evidence>